<evidence type="ECO:0000256" key="3">
    <source>
        <dbReference type="ARBA" id="ARBA00022989"/>
    </source>
</evidence>
<evidence type="ECO:0000256" key="1">
    <source>
        <dbReference type="ARBA" id="ARBA00004141"/>
    </source>
</evidence>
<feature type="transmembrane region" description="Helical" evidence="8">
    <location>
        <begin position="106"/>
        <end position="129"/>
    </location>
</feature>
<comment type="subcellular location">
    <subcellularLocation>
        <location evidence="1">Membrane</location>
        <topology evidence="1">Multi-pass membrane protein</topology>
    </subcellularLocation>
</comment>
<dbReference type="PANTHER" id="PTHR24243:SF208">
    <property type="entry name" value="PYROKININ-1 RECEPTOR"/>
    <property type="match status" value="1"/>
</dbReference>
<keyword evidence="5 8" id="KW-0472">Membrane</keyword>
<feature type="transmembrane region" description="Helical" evidence="8">
    <location>
        <begin position="16"/>
        <end position="42"/>
    </location>
</feature>
<evidence type="ECO:0000313" key="10">
    <source>
        <dbReference type="EMBL" id="CAF1255039.1"/>
    </source>
</evidence>
<gene>
    <name evidence="10" type="ORF">IZO911_LOCUS31563</name>
    <name evidence="11" type="ORF">KXQ929_LOCUS36701</name>
</gene>
<evidence type="ECO:0000256" key="4">
    <source>
        <dbReference type="ARBA" id="ARBA00023040"/>
    </source>
</evidence>
<evidence type="ECO:0000256" key="2">
    <source>
        <dbReference type="ARBA" id="ARBA00022692"/>
    </source>
</evidence>
<feature type="transmembrane region" description="Helical" evidence="8">
    <location>
        <begin position="63"/>
        <end position="86"/>
    </location>
</feature>
<evidence type="ECO:0000256" key="7">
    <source>
        <dbReference type="ARBA" id="ARBA00023224"/>
    </source>
</evidence>
<dbReference type="GO" id="GO:0004930">
    <property type="term" value="F:G protein-coupled receptor activity"/>
    <property type="evidence" value="ECO:0007669"/>
    <property type="project" value="UniProtKB-KW"/>
</dbReference>
<evidence type="ECO:0000256" key="8">
    <source>
        <dbReference type="SAM" id="Phobius"/>
    </source>
</evidence>
<dbReference type="GO" id="GO:0016020">
    <property type="term" value="C:membrane"/>
    <property type="evidence" value="ECO:0007669"/>
    <property type="project" value="UniProtKB-SubCell"/>
</dbReference>
<dbReference type="Proteomes" id="UP000663868">
    <property type="component" value="Unassembled WGS sequence"/>
</dbReference>
<dbReference type="AlphaFoldDB" id="A0A815A6E8"/>
<dbReference type="PROSITE" id="PS50262">
    <property type="entry name" value="G_PROTEIN_RECEP_F1_2"/>
    <property type="match status" value="1"/>
</dbReference>
<organism evidence="10 12">
    <name type="scientific">Adineta steineri</name>
    <dbReference type="NCBI Taxonomy" id="433720"/>
    <lineage>
        <taxon>Eukaryota</taxon>
        <taxon>Metazoa</taxon>
        <taxon>Spiralia</taxon>
        <taxon>Gnathifera</taxon>
        <taxon>Rotifera</taxon>
        <taxon>Eurotatoria</taxon>
        <taxon>Bdelloidea</taxon>
        <taxon>Adinetida</taxon>
        <taxon>Adinetidae</taxon>
        <taxon>Adineta</taxon>
    </lineage>
</organism>
<name>A0A815A6E8_9BILA</name>
<comment type="caution">
    <text evidence="10">The sequence shown here is derived from an EMBL/GenBank/DDBJ whole genome shotgun (WGS) entry which is preliminary data.</text>
</comment>
<keyword evidence="6" id="KW-0675">Receptor</keyword>
<proteinExistence type="predicted"/>
<feature type="transmembrane region" description="Helical" evidence="8">
    <location>
        <begin position="185"/>
        <end position="211"/>
    </location>
</feature>
<dbReference type="EMBL" id="CAJNOE010000522">
    <property type="protein sequence ID" value="CAF1255039.1"/>
    <property type="molecule type" value="Genomic_DNA"/>
</dbReference>
<evidence type="ECO:0000313" key="12">
    <source>
        <dbReference type="Proteomes" id="UP000663860"/>
    </source>
</evidence>
<reference evidence="10" key="1">
    <citation type="submission" date="2021-02" db="EMBL/GenBank/DDBJ databases">
        <authorList>
            <person name="Nowell W R."/>
        </authorList>
    </citation>
    <scope>NUCLEOTIDE SEQUENCE</scope>
</reference>
<keyword evidence="2 8" id="KW-0812">Transmembrane</keyword>
<evidence type="ECO:0000256" key="6">
    <source>
        <dbReference type="ARBA" id="ARBA00023170"/>
    </source>
</evidence>
<dbReference type="PANTHER" id="PTHR24243">
    <property type="entry name" value="G-PROTEIN COUPLED RECEPTOR"/>
    <property type="match status" value="1"/>
</dbReference>
<dbReference type="SUPFAM" id="SSF81321">
    <property type="entry name" value="Family A G protein-coupled receptor-like"/>
    <property type="match status" value="1"/>
</dbReference>
<evidence type="ECO:0000313" key="11">
    <source>
        <dbReference type="EMBL" id="CAF4140912.1"/>
    </source>
</evidence>
<keyword evidence="7" id="KW-0807">Transducer</keyword>
<feature type="domain" description="G-protein coupled receptors family 1 profile" evidence="9">
    <location>
        <begin position="31"/>
        <end position="295"/>
    </location>
</feature>
<evidence type="ECO:0000259" key="9">
    <source>
        <dbReference type="PROSITE" id="PS50262"/>
    </source>
</evidence>
<sequence length="332" mass="38479">MNNATIDEVTFIAHKLIITMGIIMYVFGLIGNALNICVFTIWCRSHKQGNENNGHNRPSNSSLYLLTSSCANFILIVYPLLTRIVYDGFQYPKTPNNVIFTCKLRYYVLHTSDLISLACICMATLDRYLISSRQARLRQLSTTPYRTKQIIFLIIFIIGLHNISVGYYYEISDFDDCIISSERYLYYYLCIIQIFFHAVFPICFLSVFGTLTYKQLKLSSRTTIQLNFHMDKQLSRMLLLLCISILISSIPYCMGYTYLIAFNYINTKLLSYNLIIYFIAAVSFFANAVSSFYIFFISTPNFRRQVKKILQCNSIFFEKNNQINVITISPTV</sequence>
<evidence type="ECO:0000256" key="5">
    <source>
        <dbReference type="ARBA" id="ARBA00023136"/>
    </source>
</evidence>
<keyword evidence="4" id="KW-0297">G-protein coupled receptor</keyword>
<dbReference type="Gene3D" id="1.20.1070.10">
    <property type="entry name" value="Rhodopsin 7-helix transmembrane proteins"/>
    <property type="match status" value="1"/>
</dbReference>
<feature type="transmembrane region" description="Helical" evidence="8">
    <location>
        <begin position="274"/>
        <end position="297"/>
    </location>
</feature>
<dbReference type="InterPro" id="IPR017452">
    <property type="entry name" value="GPCR_Rhodpsn_7TM"/>
</dbReference>
<keyword evidence="3 8" id="KW-1133">Transmembrane helix</keyword>
<dbReference type="Proteomes" id="UP000663860">
    <property type="component" value="Unassembled WGS sequence"/>
</dbReference>
<dbReference type="EMBL" id="CAJOBB010005801">
    <property type="protein sequence ID" value="CAF4140912.1"/>
    <property type="molecule type" value="Genomic_DNA"/>
</dbReference>
<feature type="transmembrane region" description="Helical" evidence="8">
    <location>
        <begin position="238"/>
        <end position="262"/>
    </location>
</feature>
<accession>A0A815A6E8</accession>
<feature type="transmembrane region" description="Helical" evidence="8">
    <location>
        <begin position="150"/>
        <end position="169"/>
    </location>
</feature>
<protein>
    <recommendedName>
        <fullName evidence="9">G-protein coupled receptors family 1 profile domain-containing protein</fullName>
    </recommendedName>
</protein>